<gene>
    <name evidence="1" type="ORF">F4820DRAFT_213999</name>
</gene>
<sequence>MPSAIAPARPLPVYFIGHAGVGLLFNESPQNRIVQDNLRAIGEEIRAITPRPKAILTFSGHFEAGEIHGPGVIEVNVKRGTYLQHDFVNDFHDSKPFVYEYEWPHLDAPELGWDVWRQLVGQEIKAKRVQRGVDHGVWVPFKLMFPPEAPLDIPVVQVSTFHGDDLESQIRLGEAVASLRNEGYLIVASGMAVHSFPSIAEIQAAPSDAARESARQTVLAESRAFDTQLRAALARRGAAERRKALLDLENLREFRRSHPTVEHLTPLLAAAGAAREAEGGAKALGKDVVEPGMSYLNVRFD</sequence>
<accession>A0ACB9Z6W5</accession>
<evidence type="ECO:0000313" key="1">
    <source>
        <dbReference type="EMBL" id="KAI4867271.1"/>
    </source>
</evidence>
<protein>
    <submittedName>
        <fullName evidence="1">Extradiol ring-cleavage dioxygenase, class III enzyme, subunit B</fullName>
    </submittedName>
</protein>
<dbReference type="Proteomes" id="UP001497700">
    <property type="component" value="Unassembled WGS sequence"/>
</dbReference>
<reference evidence="1 2" key="1">
    <citation type="journal article" date="2022" name="New Phytol.">
        <title>Ecological generalism drives hyperdiversity of secondary metabolite gene clusters in xylarialean endophytes.</title>
        <authorList>
            <person name="Franco M.E.E."/>
            <person name="Wisecaver J.H."/>
            <person name="Arnold A.E."/>
            <person name="Ju Y.M."/>
            <person name="Slot J.C."/>
            <person name="Ahrendt S."/>
            <person name="Moore L.P."/>
            <person name="Eastman K.E."/>
            <person name="Scott K."/>
            <person name="Konkel Z."/>
            <person name="Mondo S.J."/>
            <person name="Kuo A."/>
            <person name="Hayes R.D."/>
            <person name="Haridas S."/>
            <person name="Andreopoulos B."/>
            <person name="Riley R."/>
            <person name="LaButti K."/>
            <person name="Pangilinan J."/>
            <person name="Lipzen A."/>
            <person name="Amirebrahimi M."/>
            <person name="Yan J."/>
            <person name="Adam C."/>
            <person name="Keymanesh K."/>
            <person name="Ng V."/>
            <person name="Louie K."/>
            <person name="Northen T."/>
            <person name="Drula E."/>
            <person name="Henrissat B."/>
            <person name="Hsieh H.M."/>
            <person name="Youens-Clark K."/>
            <person name="Lutzoni F."/>
            <person name="Miadlikowska J."/>
            <person name="Eastwood D.C."/>
            <person name="Hamelin R.C."/>
            <person name="Grigoriev I.V."/>
            <person name="U'Ren J.M."/>
        </authorList>
    </citation>
    <scope>NUCLEOTIDE SEQUENCE [LARGE SCALE GENOMIC DNA]</scope>
    <source>
        <strain evidence="1 2">CBS 119005</strain>
    </source>
</reference>
<keyword evidence="2" id="KW-1185">Reference proteome</keyword>
<proteinExistence type="predicted"/>
<name>A0ACB9Z6W5_9PEZI</name>
<evidence type="ECO:0000313" key="2">
    <source>
        <dbReference type="Proteomes" id="UP001497700"/>
    </source>
</evidence>
<comment type="caution">
    <text evidence="1">The sequence shown here is derived from an EMBL/GenBank/DDBJ whole genome shotgun (WGS) entry which is preliminary data.</text>
</comment>
<keyword evidence="1" id="KW-0223">Dioxygenase</keyword>
<dbReference type="EMBL" id="MU393449">
    <property type="protein sequence ID" value="KAI4867271.1"/>
    <property type="molecule type" value="Genomic_DNA"/>
</dbReference>
<organism evidence="1 2">
    <name type="scientific">Hypoxylon rubiginosum</name>
    <dbReference type="NCBI Taxonomy" id="110542"/>
    <lineage>
        <taxon>Eukaryota</taxon>
        <taxon>Fungi</taxon>
        <taxon>Dikarya</taxon>
        <taxon>Ascomycota</taxon>
        <taxon>Pezizomycotina</taxon>
        <taxon>Sordariomycetes</taxon>
        <taxon>Xylariomycetidae</taxon>
        <taxon>Xylariales</taxon>
        <taxon>Hypoxylaceae</taxon>
        <taxon>Hypoxylon</taxon>
    </lineage>
</organism>
<keyword evidence="1" id="KW-0560">Oxidoreductase</keyword>